<keyword evidence="4" id="KW-1185">Reference proteome</keyword>
<dbReference type="SMART" id="SM00292">
    <property type="entry name" value="BRCT"/>
    <property type="match status" value="1"/>
</dbReference>
<gene>
    <name evidence="3" type="ORF">PEVE_00007698</name>
</gene>
<sequence>VYLLSCFCRVQGEDKDDEDDIYGGTTDDEQEETTKKAESADDVTSGSEDFPELPDFFSHKHFMLYGEIESTTRRLLIRYITAYNGIVEEYMSDNVDFVITNENWDRNFDEALNENASLAFVRPKWIMVCHDKGALVPFQPYIIVPS</sequence>
<evidence type="ECO:0000256" key="1">
    <source>
        <dbReference type="SAM" id="MobiDB-lite"/>
    </source>
</evidence>
<dbReference type="EMBL" id="CALNXI010001513">
    <property type="protein sequence ID" value="CAH3171052.1"/>
    <property type="molecule type" value="Genomic_DNA"/>
</dbReference>
<comment type="caution">
    <text evidence="3">The sequence shown here is derived from an EMBL/GenBank/DDBJ whole genome shotgun (WGS) entry which is preliminary data.</text>
</comment>
<dbReference type="InterPro" id="IPR001357">
    <property type="entry name" value="BRCT_dom"/>
</dbReference>
<feature type="region of interest" description="Disordered" evidence="1">
    <location>
        <begin position="14"/>
        <end position="51"/>
    </location>
</feature>
<dbReference type="SUPFAM" id="SSF52113">
    <property type="entry name" value="BRCT domain"/>
    <property type="match status" value="1"/>
</dbReference>
<evidence type="ECO:0000313" key="4">
    <source>
        <dbReference type="Proteomes" id="UP001159427"/>
    </source>
</evidence>
<feature type="domain" description="BRCT" evidence="2">
    <location>
        <begin position="52"/>
        <end position="143"/>
    </location>
</feature>
<feature type="non-terminal residue" evidence="3">
    <location>
        <position position="1"/>
    </location>
</feature>
<feature type="compositionally biased region" description="Acidic residues" evidence="1">
    <location>
        <begin position="14"/>
        <end position="31"/>
    </location>
</feature>
<evidence type="ECO:0000259" key="2">
    <source>
        <dbReference type="PROSITE" id="PS50172"/>
    </source>
</evidence>
<organism evidence="3 4">
    <name type="scientific">Porites evermanni</name>
    <dbReference type="NCBI Taxonomy" id="104178"/>
    <lineage>
        <taxon>Eukaryota</taxon>
        <taxon>Metazoa</taxon>
        <taxon>Cnidaria</taxon>
        <taxon>Anthozoa</taxon>
        <taxon>Hexacorallia</taxon>
        <taxon>Scleractinia</taxon>
        <taxon>Fungiina</taxon>
        <taxon>Poritidae</taxon>
        <taxon>Porites</taxon>
    </lineage>
</organism>
<dbReference type="Proteomes" id="UP001159427">
    <property type="component" value="Unassembled WGS sequence"/>
</dbReference>
<protein>
    <recommendedName>
        <fullName evidence="2">BRCT domain-containing protein</fullName>
    </recommendedName>
</protein>
<dbReference type="Gene3D" id="3.40.50.10190">
    <property type="entry name" value="BRCT domain"/>
    <property type="match status" value="1"/>
</dbReference>
<name>A0ABN8QZD9_9CNID</name>
<dbReference type="PANTHER" id="PTHR11370:SF5">
    <property type="entry name" value="DNA REPAIR PROTEIN XRCC1"/>
    <property type="match status" value="1"/>
</dbReference>
<dbReference type="Pfam" id="PF16589">
    <property type="entry name" value="BRCT_2"/>
    <property type="match status" value="1"/>
</dbReference>
<dbReference type="PROSITE" id="PS50172">
    <property type="entry name" value="BRCT"/>
    <property type="match status" value="1"/>
</dbReference>
<accession>A0ABN8QZD9</accession>
<proteinExistence type="predicted"/>
<evidence type="ECO:0000313" key="3">
    <source>
        <dbReference type="EMBL" id="CAH3171052.1"/>
    </source>
</evidence>
<dbReference type="PANTHER" id="PTHR11370">
    <property type="entry name" value="DNA-REPAIR PROTEIN XRCC1"/>
    <property type="match status" value="1"/>
</dbReference>
<dbReference type="CDD" id="cd17707">
    <property type="entry name" value="BRCT_XRCC1_rpt2"/>
    <property type="match status" value="1"/>
</dbReference>
<reference evidence="3 4" key="1">
    <citation type="submission" date="2022-05" db="EMBL/GenBank/DDBJ databases">
        <authorList>
            <consortium name="Genoscope - CEA"/>
            <person name="William W."/>
        </authorList>
    </citation>
    <scope>NUCLEOTIDE SEQUENCE [LARGE SCALE GENOMIC DNA]</scope>
</reference>
<dbReference type="InterPro" id="IPR036420">
    <property type="entry name" value="BRCT_dom_sf"/>
</dbReference>